<gene>
    <name evidence="1" type="ORF">AN2V17_02380</name>
</gene>
<protein>
    <submittedName>
        <fullName evidence="1">Uncharacterized protein</fullName>
    </submittedName>
</protein>
<accession>A0ACB5UEI0</accession>
<evidence type="ECO:0000313" key="2">
    <source>
        <dbReference type="Proteomes" id="UP001374599"/>
    </source>
</evidence>
<sequence length="214" mass="24650">MRLMKNFLEIDREKIDAYINYEHIKIDNEGIKKNIKGLLGIYIGVTIIIGVYGLLNIMIISFMILSSILLVFYTKKILLDESQLIKNWALYRGVFSIIISLLLLAGSFSTLYKLNLNKLIFIAMICIYLISILYLIISKIKQIEKGYFHKKSQTIKNAGYFFAGLGILISRYFIANLNDRDTLFAFTIILYIMSLALLAGIHNVLKYLLINRKT</sequence>
<reference evidence="1" key="1">
    <citation type="submission" date="2023-09" db="EMBL/GenBank/DDBJ databases">
        <title>Vallitalea sediminicola and Vallitalea maricola sp. nov., anaerobic bacteria isolated from marine sediment.</title>
        <authorList>
            <person name="Hirano S."/>
            <person name="Maeda A."/>
            <person name="Terahara T."/>
            <person name="Mori K."/>
            <person name="Hamada M."/>
            <person name="Matsumoto R."/>
            <person name="Kobayashi T."/>
        </authorList>
    </citation>
    <scope>NUCLEOTIDE SEQUENCE</scope>
    <source>
        <strain evidence="1">AN17-2</strain>
    </source>
</reference>
<evidence type="ECO:0000313" key="1">
    <source>
        <dbReference type="EMBL" id="GMQ61010.1"/>
    </source>
</evidence>
<proteinExistence type="predicted"/>
<name>A0ACB5UEI0_9FIRM</name>
<organism evidence="1 2">
    <name type="scientific">Vallitalea maricola</name>
    <dbReference type="NCBI Taxonomy" id="3074433"/>
    <lineage>
        <taxon>Bacteria</taxon>
        <taxon>Bacillati</taxon>
        <taxon>Bacillota</taxon>
        <taxon>Clostridia</taxon>
        <taxon>Lachnospirales</taxon>
        <taxon>Vallitaleaceae</taxon>
        <taxon>Vallitalea</taxon>
    </lineage>
</organism>
<keyword evidence="2" id="KW-1185">Reference proteome</keyword>
<comment type="caution">
    <text evidence="1">The sequence shown here is derived from an EMBL/GenBank/DDBJ whole genome shotgun (WGS) entry which is preliminary data.</text>
</comment>
<dbReference type="EMBL" id="BTPU01000003">
    <property type="protein sequence ID" value="GMQ61010.1"/>
    <property type="molecule type" value="Genomic_DNA"/>
</dbReference>
<dbReference type="Proteomes" id="UP001374599">
    <property type="component" value="Unassembled WGS sequence"/>
</dbReference>